<dbReference type="AlphaFoldDB" id="A0A1X7T511"/>
<reference evidence="1" key="1">
    <citation type="submission" date="2017-05" db="UniProtKB">
        <authorList>
            <consortium name="EnsemblMetazoa"/>
        </authorList>
    </citation>
    <scope>IDENTIFICATION</scope>
</reference>
<evidence type="ECO:0000313" key="1">
    <source>
        <dbReference type="EnsemblMetazoa" id="Aqu2.1.09333_001"/>
    </source>
</evidence>
<organism evidence="1">
    <name type="scientific">Amphimedon queenslandica</name>
    <name type="common">Sponge</name>
    <dbReference type="NCBI Taxonomy" id="400682"/>
    <lineage>
        <taxon>Eukaryota</taxon>
        <taxon>Metazoa</taxon>
        <taxon>Porifera</taxon>
        <taxon>Demospongiae</taxon>
        <taxon>Heteroscleromorpha</taxon>
        <taxon>Haplosclerida</taxon>
        <taxon>Niphatidae</taxon>
        <taxon>Amphimedon</taxon>
    </lineage>
</organism>
<proteinExistence type="predicted"/>
<accession>A0A1X7T511</accession>
<sequence length="68" mass="7757">MSGKKWLLERRPLVLYAIVHRSKPHEGCNKDDGMLKTSVFTSDDFLQPSTWYTSQSHMSSLFLALAQA</sequence>
<dbReference type="EnsemblMetazoa" id="Aqu2.1.09333_001">
    <property type="protein sequence ID" value="Aqu2.1.09333_001"/>
    <property type="gene ID" value="Aqu2.1.09333"/>
</dbReference>
<protein>
    <submittedName>
        <fullName evidence="1">Uncharacterized protein</fullName>
    </submittedName>
</protein>
<name>A0A1X7T511_AMPQE</name>
<dbReference type="InParanoid" id="A0A1X7T511"/>